<dbReference type="InterPro" id="IPR012677">
    <property type="entry name" value="Nucleotide-bd_a/b_plait_sf"/>
</dbReference>
<feature type="compositionally biased region" description="Basic residues" evidence="3">
    <location>
        <begin position="14"/>
        <end position="23"/>
    </location>
</feature>
<keyword evidence="6" id="KW-1185">Reference proteome</keyword>
<sequence length="254" mass="27337">MFHRPPPPFYHSPHTPRKIRHPNRPPCVTPSKTLYVRNLNEKKSPRMLASALRALFETYGPVADVRVRHSLRMRGQAFVVFKDQAHAAAAHAEVQGFVLFAKPMFIEFSRAPSDATVAAEGRDLDEFRRRRIADRDARELAHAAAHASVAAAVPATAAAAASAAAGPLSAPAAEVPNHILFLQSLPADVSVAEIEAAFAPFDGLVEVRWVAVKPDVAFVEFTSDAHAAFAKSALASALSLRDGAPPVSISFANR</sequence>
<feature type="domain" description="RRM" evidence="4">
    <location>
        <begin position="32"/>
        <end position="111"/>
    </location>
</feature>
<dbReference type="EMBL" id="JANBOJ010000092">
    <property type="protein sequence ID" value="KAJ1722858.1"/>
    <property type="molecule type" value="Genomic_DNA"/>
</dbReference>
<dbReference type="OrthoDB" id="277802at2759"/>
<name>A0A9W7Y2M6_9FUNG</name>
<evidence type="ECO:0000259" key="4">
    <source>
        <dbReference type="PROSITE" id="PS50102"/>
    </source>
</evidence>
<accession>A0A9W7Y2M6</accession>
<comment type="caution">
    <text evidence="5">The sequence shown here is derived from an EMBL/GenBank/DDBJ whole genome shotgun (WGS) entry which is preliminary data.</text>
</comment>
<proteinExistence type="predicted"/>
<reference evidence="5" key="1">
    <citation type="submission" date="2022-07" db="EMBL/GenBank/DDBJ databases">
        <title>Phylogenomic reconstructions and comparative analyses of Kickxellomycotina fungi.</title>
        <authorList>
            <person name="Reynolds N.K."/>
            <person name="Stajich J.E."/>
            <person name="Barry K."/>
            <person name="Grigoriev I.V."/>
            <person name="Crous P."/>
            <person name="Smith M.E."/>
        </authorList>
    </citation>
    <scope>NUCLEOTIDE SEQUENCE</scope>
    <source>
        <strain evidence="5">NBRC 32514</strain>
    </source>
</reference>
<evidence type="ECO:0000313" key="6">
    <source>
        <dbReference type="Proteomes" id="UP001149813"/>
    </source>
</evidence>
<dbReference type="FunFam" id="3.30.70.330:FF:000029">
    <property type="entry name" value="U2 small nuclear ribonucleoprotein B"/>
    <property type="match status" value="1"/>
</dbReference>
<evidence type="ECO:0000256" key="2">
    <source>
        <dbReference type="PROSITE-ProRule" id="PRU00176"/>
    </source>
</evidence>
<dbReference type="Proteomes" id="UP001149813">
    <property type="component" value="Unassembled WGS sequence"/>
</dbReference>
<dbReference type="PANTHER" id="PTHR10501">
    <property type="entry name" value="U1 SMALL NUCLEAR RIBONUCLEOPROTEIN A/U2 SMALL NUCLEAR RIBONUCLEOPROTEIN B"/>
    <property type="match status" value="1"/>
</dbReference>
<evidence type="ECO:0000256" key="3">
    <source>
        <dbReference type="SAM" id="MobiDB-lite"/>
    </source>
</evidence>
<evidence type="ECO:0000313" key="5">
    <source>
        <dbReference type="EMBL" id="KAJ1722858.1"/>
    </source>
</evidence>
<dbReference type="InterPro" id="IPR000504">
    <property type="entry name" value="RRM_dom"/>
</dbReference>
<dbReference type="Gene3D" id="3.30.70.330">
    <property type="match status" value="2"/>
</dbReference>
<dbReference type="InterPro" id="IPR035979">
    <property type="entry name" value="RBD_domain_sf"/>
</dbReference>
<dbReference type="PROSITE" id="PS50102">
    <property type="entry name" value="RRM"/>
    <property type="match status" value="2"/>
</dbReference>
<organism evidence="5 6">
    <name type="scientific">Coemansia erecta</name>
    <dbReference type="NCBI Taxonomy" id="147472"/>
    <lineage>
        <taxon>Eukaryota</taxon>
        <taxon>Fungi</taxon>
        <taxon>Fungi incertae sedis</taxon>
        <taxon>Zoopagomycota</taxon>
        <taxon>Kickxellomycotina</taxon>
        <taxon>Kickxellomycetes</taxon>
        <taxon>Kickxellales</taxon>
        <taxon>Kickxellaceae</taxon>
        <taxon>Coemansia</taxon>
    </lineage>
</organism>
<dbReference type="SUPFAM" id="SSF54928">
    <property type="entry name" value="RNA-binding domain, RBD"/>
    <property type="match status" value="1"/>
</dbReference>
<gene>
    <name evidence="5" type="ORF">LPJ53_002777</name>
</gene>
<dbReference type="SMART" id="SM00360">
    <property type="entry name" value="RRM"/>
    <property type="match status" value="2"/>
</dbReference>
<dbReference type="AlphaFoldDB" id="A0A9W7Y2M6"/>
<dbReference type="GO" id="GO:0003723">
    <property type="term" value="F:RNA binding"/>
    <property type="evidence" value="ECO:0007669"/>
    <property type="project" value="UniProtKB-UniRule"/>
</dbReference>
<evidence type="ECO:0000256" key="1">
    <source>
        <dbReference type="ARBA" id="ARBA00022884"/>
    </source>
</evidence>
<dbReference type="CDD" id="cd12247">
    <property type="entry name" value="RRM2_U1A_like"/>
    <property type="match status" value="1"/>
</dbReference>
<feature type="region of interest" description="Disordered" evidence="3">
    <location>
        <begin position="1"/>
        <end position="27"/>
    </location>
</feature>
<feature type="domain" description="RRM" evidence="4">
    <location>
        <begin position="178"/>
        <end position="254"/>
    </location>
</feature>
<dbReference type="Pfam" id="PF00076">
    <property type="entry name" value="RRM_1"/>
    <property type="match status" value="2"/>
</dbReference>
<feature type="compositionally biased region" description="Pro residues" evidence="3">
    <location>
        <begin position="1"/>
        <end position="10"/>
    </location>
</feature>
<protein>
    <recommendedName>
        <fullName evidence="4">RRM domain-containing protein</fullName>
    </recommendedName>
</protein>
<keyword evidence="1 2" id="KW-0694">RNA-binding</keyword>